<accession>A0A290U466</accession>
<proteinExistence type="evidence at transcript level"/>
<organism evidence="2">
    <name type="scientific">Cydia pomonella</name>
    <name type="common">Codling moth</name>
    <dbReference type="NCBI Taxonomy" id="82600"/>
    <lineage>
        <taxon>Eukaryota</taxon>
        <taxon>Metazoa</taxon>
        <taxon>Ecdysozoa</taxon>
        <taxon>Arthropoda</taxon>
        <taxon>Hexapoda</taxon>
        <taxon>Insecta</taxon>
        <taxon>Pterygota</taxon>
        <taxon>Neoptera</taxon>
        <taxon>Endopterygota</taxon>
        <taxon>Lepidoptera</taxon>
        <taxon>Glossata</taxon>
        <taxon>Ditrysia</taxon>
        <taxon>Tortricoidea</taxon>
        <taxon>Tortricidae</taxon>
        <taxon>Olethreutinae</taxon>
        <taxon>Grapholitini</taxon>
        <taxon>Cydia</taxon>
    </lineage>
</organism>
<reference evidence="2" key="1">
    <citation type="submission" date="2016-10" db="EMBL/GenBank/DDBJ databases">
        <title>Identification and tissue distribution of olfactory genes in the codling moth Cydia pomonella.</title>
        <authorList>
            <person name="Huang X."/>
            <person name="Feng J."/>
        </authorList>
    </citation>
    <scope>NUCLEOTIDE SEQUENCE</scope>
</reference>
<dbReference type="SUPFAM" id="SSF100910">
    <property type="entry name" value="Chemosensory protein Csp2"/>
    <property type="match status" value="1"/>
</dbReference>
<dbReference type="PANTHER" id="PTHR11257">
    <property type="entry name" value="CHEMOSENSORY PROTEIN-RELATED"/>
    <property type="match status" value="1"/>
</dbReference>
<dbReference type="PANTHER" id="PTHR11257:SF13">
    <property type="entry name" value="GEO07322P1"/>
    <property type="match status" value="1"/>
</dbReference>
<evidence type="ECO:0000256" key="1">
    <source>
        <dbReference type="SAM" id="SignalP"/>
    </source>
</evidence>
<dbReference type="AlphaFoldDB" id="A0A290U466"/>
<dbReference type="Gene3D" id="1.10.2080.10">
    <property type="entry name" value="Insect odorant-binding protein A10/Ejaculatory bulb-specific protein 3"/>
    <property type="match status" value="1"/>
</dbReference>
<dbReference type="InterPro" id="IPR005055">
    <property type="entry name" value="A10/PebIII"/>
</dbReference>
<feature type="chain" id="PRO_5013307639" evidence="1">
    <location>
        <begin position="16"/>
        <end position="123"/>
    </location>
</feature>
<feature type="signal peptide" evidence="1">
    <location>
        <begin position="1"/>
        <end position="15"/>
    </location>
</feature>
<dbReference type="InterPro" id="IPR036682">
    <property type="entry name" value="OS_D_A10/PebIII_sf"/>
</dbReference>
<keyword evidence="1" id="KW-0732">Signal</keyword>
<evidence type="ECO:0000313" key="2">
    <source>
        <dbReference type="EMBL" id="ATD12156.1"/>
    </source>
</evidence>
<protein>
    <submittedName>
        <fullName evidence="2">Chemosensory protein CSP13</fullName>
    </submittedName>
</protein>
<dbReference type="EMBL" id="KX954372">
    <property type="protein sequence ID" value="ATD12156.1"/>
    <property type="molecule type" value="mRNA"/>
</dbReference>
<sequence length="123" mass="13875">MKVVLVLCILALAAARPDEGYSTRYDNFDAQELVDNVRLLKSYGNCFLDKGPCTAEGSDFKKLIPDALKTSCAKCSPKQRNLIRIVTKGFQTKLPEIWKELAAKEDPNNEYHDAFNKFLNESD</sequence>
<dbReference type="Pfam" id="PF03392">
    <property type="entry name" value="OS-D"/>
    <property type="match status" value="1"/>
</dbReference>
<name>A0A290U466_CYDPO</name>